<dbReference type="WBParaSite" id="Hba_19301">
    <property type="protein sequence ID" value="Hba_19301"/>
    <property type="gene ID" value="Hba_19301"/>
</dbReference>
<evidence type="ECO:0000313" key="5">
    <source>
        <dbReference type="Proteomes" id="UP000095283"/>
    </source>
</evidence>
<organism evidence="5 6">
    <name type="scientific">Heterorhabditis bacteriophora</name>
    <name type="common">Entomopathogenic nematode worm</name>
    <dbReference type="NCBI Taxonomy" id="37862"/>
    <lineage>
        <taxon>Eukaryota</taxon>
        <taxon>Metazoa</taxon>
        <taxon>Ecdysozoa</taxon>
        <taxon>Nematoda</taxon>
        <taxon>Chromadorea</taxon>
        <taxon>Rhabditida</taxon>
        <taxon>Rhabditina</taxon>
        <taxon>Rhabditomorpha</taxon>
        <taxon>Strongyloidea</taxon>
        <taxon>Heterorhabditidae</taxon>
        <taxon>Heterorhabditis</taxon>
    </lineage>
</organism>
<evidence type="ECO:0000256" key="1">
    <source>
        <dbReference type="ARBA" id="ARBA00004123"/>
    </source>
</evidence>
<dbReference type="Proteomes" id="UP000095283">
    <property type="component" value="Unplaced"/>
</dbReference>
<feature type="domain" description="Homeobox" evidence="4">
    <location>
        <begin position="1"/>
        <end position="38"/>
    </location>
</feature>
<dbReference type="AlphaFoldDB" id="A0A1I7XP42"/>
<keyword evidence="5" id="KW-1185">Reference proteome</keyword>
<evidence type="ECO:0000256" key="3">
    <source>
        <dbReference type="SAM" id="MobiDB-lite"/>
    </source>
</evidence>
<accession>A0A1I7XP42</accession>
<name>A0A1I7XP42_HETBA</name>
<feature type="region of interest" description="Disordered" evidence="3">
    <location>
        <begin position="30"/>
        <end position="96"/>
    </location>
</feature>
<feature type="DNA-binding region" description="Homeobox" evidence="2">
    <location>
        <begin position="3"/>
        <end position="39"/>
    </location>
</feature>
<dbReference type="GO" id="GO:0003677">
    <property type="term" value="F:DNA binding"/>
    <property type="evidence" value="ECO:0007669"/>
    <property type="project" value="UniProtKB-UniRule"/>
</dbReference>
<comment type="subcellular location">
    <subcellularLocation>
        <location evidence="1 2">Nucleus</location>
    </subcellularLocation>
</comment>
<keyword evidence="2" id="KW-0539">Nucleus</keyword>
<evidence type="ECO:0000313" key="6">
    <source>
        <dbReference type="WBParaSite" id="Hba_19301"/>
    </source>
</evidence>
<evidence type="ECO:0000256" key="2">
    <source>
        <dbReference type="PROSITE-ProRule" id="PRU00108"/>
    </source>
</evidence>
<dbReference type="InterPro" id="IPR009057">
    <property type="entry name" value="Homeodomain-like_sf"/>
</dbReference>
<feature type="compositionally biased region" description="Basic and acidic residues" evidence="3">
    <location>
        <begin position="72"/>
        <end position="82"/>
    </location>
</feature>
<dbReference type="CDD" id="cd00086">
    <property type="entry name" value="homeodomain"/>
    <property type="match status" value="1"/>
</dbReference>
<sequence length="140" mass="16124">MASQGLVSMAQRRKRRVLFSQQQVKIWFQNQRYKHKRQDKERKMGSGGRDNSESPSSHDHDSDVDSGSIPIKAEKLEVDEKPTVFPSTAVNDSPCLPDINNPLYQQAMYQQHSYIPQGITFPFPQGYPTASQYPYSQYRL</sequence>
<evidence type="ECO:0000259" key="4">
    <source>
        <dbReference type="PROSITE" id="PS50071"/>
    </source>
</evidence>
<feature type="compositionally biased region" description="Basic and acidic residues" evidence="3">
    <location>
        <begin position="38"/>
        <end position="63"/>
    </location>
</feature>
<keyword evidence="2" id="KW-0238">DNA-binding</keyword>
<proteinExistence type="predicted"/>
<dbReference type="SUPFAM" id="SSF46689">
    <property type="entry name" value="Homeodomain-like"/>
    <property type="match status" value="1"/>
</dbReference>
<reference evidence="6" key="1">
    <citation type="submission" date="2016-11" db="UniProtKB">
        <authorList>
            <consortium name="WormBaseParasite"/>
        </authorList>
    </citation>
    <scope>IDENTIFICATION</scope>
</reference>
<dbReference type="InterPro" id="IPR001356">
    <property type="entry name" value="HD"/>
</dbReference>
<dbReference type="Gene3D" id="1.10.10.60">
    <property type="entry name" value="Homeodomain-like"/>
    <property type="match status" value="1"/>
</dbReference>
<dbReference type="PROSITE" id="PS50071">
    <property type="entry name" value="HOMEOBOX_2"/>
    <property type="match status" value="1"/>
</dbReference>
<keyword evidence="2" id="KW-0371">Homeobox</keyword>
<dbReference type="GO" id="GO:0005634">
    <property type="term" value="C:nucleus"/>
    <property type="evidence" value="ECO:0007669"/>
    <property type="project" value="UniProtKB-SubCell"/>
</dbReference>
<protein>
    <submittedName>
        <fullName evidence="6">Homeobox domain-containing protein</fullName>
    </submittedName>
</protein>